<gene>
    <name evidence="2" type="ORF">CQ14_05865</name>
</gene>
<protein>
    <recommendedName>
        <fullName evidence="4">DUF1963 domain-containing protein</fullName>
    </recommendedName>
</protein>
<dbReference type="Pfam" id="PF09234">
    <property type="entry name" value="DUF1963"/>
    <property type="match status" value="1"/>
</dbReference>
<dbReference type="InterPro" id="IPR035948">
    <property type="entry name" value="YwqG-like_sf"/>
</dbReference>
<evidence type="ECO:0008006" key="4">
    <source>
        <dbReference type="Google" id="ProtNLM"/>
    </source>
</evidence>
<feature type="region of interest" description="Disordered" evidence="1">
    <location>
        <begin position="1"/>
        <end position="26"/>
    </location>
</feature>
<evidence type="ECO:0000313" key="3">
    <source>
        <dbReference type="Proteomes" id="UP000051660"/>
    </source>
</evidence>
<dbReference type="PANTHER" id="PTHR36436:SF6">
    <property type="entry name" value="SLL5081 PROTEIN"/>
    <property type="match status" value="1"/>
</dbReference>
<evidence type="ECO:0000256" key="1">
    <source>
        <dbReference type="SAM" id="MobiDB-lite"/>
    </source>
</evidence>
<name>A0A0R3MYI2_9BRAD</name>
<organism evidence="2 3">
    <name type="scientific">Bradyrhizobium lablabi</name>
    <dbReference type="NCBI Taxonomy" id="722472"/>
    <lineage>
        <taxon>Bacteria</taxon>
        <taxon>Pseudomonadati</taxon>
        <taxon>Pseudomonadota</taxon>
        <taxon>Alphaproteobacteria</taxon>
        <taxon>Hyphomicrobiales</taxon>
        <taxon>Nitrobacteraceae</taxon>
        <taxon>Bradyrhizobium</taxon>
    </lineage>
</organism>
<sequence length="331" mass="36702">MHRSSASSTECVSDAKTGTTGSAGMETESLSARLTAAGLGRVANDIIQLSMPSIRLHCRQTTDQAELPLGNSRLGGRPDLPSGKNWPAWQGSPMAFVGQVNLADIAAHDQEGHLPHSGLLSFFCAINEMGLIQSLGDPSCWTVSHFDGDPATLVQLPLPPDLPKRLQFRGCETSFSREPTLPDVRSRGILNLGLSEPERNAYIDVMTGVDVNFLGVFNHHLLGYPYTLNDLPFIAGYLKAHGVADPYAIFLGLSNEELQHRLQLLNLPHKWEDEQDLRDKADMEWRLLLQVYTNEEAQMIWAASGVLHFCIPKEALSRRDFDRVWVEMQFV</sequence>
<comment type="caution">
    <text evidence="2">The sequence shown here is derived from an EMBL/GenBank/DDBJ whole genome shotgun (WGS) entry which is preliminary data.</text>
</comment>
<proteinExistence type="predicted"/>
<dbReference type="Proteomes" id="UP000051660">
    <property type="component" value="Unassembled WGS sequence"/>
</dbReference>
<dbReference type="EMBL" id="LLYB01000060">
    <property type="protein sequence ID" value="KRR24859.1"/>
    <property type="molecule type" value="Genomic_DNA"/>
</dbReference>
<evidence type="ECO:0000313" key="2">
    <source>
        <dbReference type="EMBL" id="KRR24859.1"/>
    </source>
</evidence>
<dbReference type="AlphaFoldDB" id="A0A0R3MYI2"/>
<accession>A0A0R3MYI2</accession>
<dbReference type="SUPFAM" id="SSF103032">
    <property type="entry name" value="Hypothetical protein YwqG"/>
    <property type="match status" value="1"/>
</dbReference>
<dbReference type="Gene3D" id="2.30.320.10">
    <property type="entry name" value="YwqG-like"/>
    <property type="match status" value="1"/>
</dbReference>
<reference evidence="2 3" key="1">
    <citation type="submission" date="2014-03" db="EMBL/GenBank/DDBJ databases">
        <title>Bradyrhizobium valentinum sp. nov., isolated from effective nodules of Lupinus mariae-josephae, a lupine endemic of basic-lime soils in Eastern Spain.</title>
        <authorList>
            <person name="Duran D."/>
            <person name="Rey L."/>
            <person name="Navarro A."/>
            <person name="Busquets A."/>
            <person name="Imperial J."/>
            <person name="Ruiz-Argueso T."/>
        </authorList>
    </citation>
    <scope>NUCLEOTIDE SEQUENCE [LARGE SCALE GENOMIC DNA]</scope>
    <source>
        <strain evidence="2 3">CCBAU 23086</strain>
    </source>
</reference>
<dbReference type="InterPro" id="IPR015315">
    <property type="entry name" value="DUF1963"/>
</dbReference>
<dbReference type="PANTHER" id="PTHR36436">
    <property type="entry name" value="SLL5081 PROTEIN"/>
    <property type="match status" value="1"/>
</dbReference>